<dbReference type="Proteomes" id="UP000005222">
    <property type="component" value="Chromosome H"/>
</dbReference>
<sequence length="385" mass="44157">MIHITLKKSLPVVVLVCIFVFLGRLVTLPNNSVLNSDSQWIWSNAIGSGRSFSKSVNIDKDNEYTKITYENNKVVPNPSDKTVLILSNIGNGKSYGPELTFRNLLETICSLDYSKNSMSLGFMVGDVDEFKNVEKELDAYFSSMGSLRFSKLNQYVRKITLLSAPFIEKEFGKIDREGRHEDNVQRLRRRTIARSRNFLLFHSLDTEQYTFFIDADIIRIPSTEMLRVFINSGKDIIVPRITRGDLVDYDRNSWVGQRTIPSEAQFKAMDENKWDDWDYVPRDEPGRLLHLESFYKESLLKPQDHITRKPDYSIKLDSVGGAILFAKSIVYKQGVTFPPNYIIGTTWNRLEGYDGIETEGICYVARVIGYECYGMPNQVAEHSSD</sequence>
<dbReference type="InterPro" id="IPR029044">
    <property type="entry name" value="Nucleotide-diphossugar_trans"/>
</dbReference>
<proteinExistence type="inferred from homology"/>
<dbReference type="InParanoid" id="G8YJ43"/>
<dbReference type="AlphaFoldDB" id="G8YJ43"/>
<comment type="similarity">
    <text evidence="1">Belongs to the ANP1/MMN9/VAN1 family.</text>
</comment>
<dbReference type="PANTHER" id="PTHR43083:SF6">
    <property type="entry name" value="MANNAN POLYMERASE COMPLEXES SUBUNIT MNN9"/>
    <property type="match status" value="1"/>
</dbReference>
<evidence type="ECO:0000256" key="1">
    <source>
        <dbReference type="ARBA" id="ARBA00037964"/>
    </source>
</evidence>
<dbReference type="EMBL" id="FO082053">
    <property type="protein sequence ID" value="CCE80338.1"/>
    <property type="molecule type" value="Genomic_DNA"/>
</dbReference>
<reference evidence="4" key="2">
    <citation type="journal article" date="2012" name="G3 (Bethesda)">
        <title>Pichia sorbitophila, an interspecies yeast hybrid reveals early steps of genome resolution following polyploidization.</title>
        <authorList>
            <person name="Leh Louis V."/>
            <person name="Despons L."/>
            <person name="Friedrich A."/>
            <person name="Martin T."/>
            <person name="Durrens P."/>
            <person name="Casaregola S."/>
            <person name="Neuveglise C."/>
            <person name="Fairhead C."/>
            <person name="Marck C."/>
            <person name="Cruz J.A."/>
            <person name="Straub M.L."/>
            <person name="Kugler V."/>
            <person name="Sacerdot C."/>
            <person name="Uzunov Z."/>
            <person name="Thierry A."/>
            <person name="Weiss S."/>
            <person name="Bleykasten C."/>
            <person name="De Montigny J."/>
            <person name="Jacques N."/>
            <person name="Jung P."/>
            <person name="Lemaire M."/>
            <person name="Mallet S."/>
            <person name="Morel G."/>
            <person name="Richard G.F."/>
            <person name="Sarkar A."/>
            <person name="Savel G."/>
            <person name="Schacherer J."/>
            <person name="Seret M.L."/>
            <person name="Talla E."/>
            <person name="Samson G."/>
            <person name="Jubin C."/>
            <person name="Poulain J."/>
            <person name="Vacherie B."/>
            <person name="Barbe V."/>
            <person name="Pelletier E."/>
            <person name="Sherman D.J."/>
            <person name="Westhof E."/>
            <person name="Weissenbach J."/>
            <person name="Baret P.V."/>
            <person name="Wincker P."/>
            <person name="Gaillardin C."/>
            <person name="Dujon B."/>
            <person name="Souciet J.L."/>
        </authorList>
    </citation>
    <scope>NUCLEOTIDE SEQUENCE [LARGE SCALE GENOMIC DNA]</scope>
    <source>
        <strain evidence="4">ATCC MYA-4447 / BCRC 22081 / CBS 7064 / NBRC 10061 / NRRL Y-12695</strain>
    </source>
</reference>
<dbReference type="EMBL" id="FO082052">
    <property type="protein sequence ID" value="CCE81103.1"/>
    <property type="molecule type" value="Genomic_DNA"/>
</dbReference>
<dbReference type="eggNOG" id="ENOG502S17G">
    <property type="taxonomic scope" value="Eukaryota"/>
</dbReference>
<evidence type="ECO:0000313" key="4">
    <source>
        <dbReference type="Proteomes" id="UP000005222"/>
    </source>
</evidence>
<dbReference type="PANTHER" id="PTHR43083">
    <property type="entry name" value="MANNAN POLYMERASE II"/>
    <property type="match status" value="1"/>
</dbReference>
<dbReference type="GO" id="GO:0000136">
    <property type="term" value="C:mannan polymerase complex"/>
    <property type="evidence" value="ECO:0007669"/>
    <property type="project" value="TreeGrafter"/>
</dbReference>
<dbReference type="OMA" id="VAMEMVY"/>
<accession>G8YJ43</accession>
<evidence type="ECO:0000313" key="3">
    <source>
        <dbReference type="EMBL" id="CCE81103.1"/>
    </source>
</evidence>
<keyword evidence="4" id="KW-1185">Reference proteome</keyword>
<dbReference type="GO" id="GO:0000009">
    <property type="term" value="F:alpha-1,6-mannosyltransferase activity"/>
    <property type="evidence" value="ECO:0007669"/>
    <property type="project" value="TreeGrafter"/>
</dbReference>
<dbReference type="HOGENOM" id="CLU_048297_2_0_1"/>
<dbReference type="Pfam" id="PF03452">
    <property type="entry name" value="Anp1"/>
    <property type="match status" value="1"/>
</dbReference>
<gene>
    <name evidence="2" type="primary">Piso0_003454</name>
    <name evidence="2" type="ORF">GNLVRS01_PISO0G12678g</name>
    <name evidence="3" type="ORF">GNLVRS01_PISO0H12679g</name>
</gene>
<dbReference type="Proteomes" id="UP000005222">
    <property type="component" value="Chromosome G"/>
</dbReference>
<evidence type="ECO:0000313" key="2">
    <source>
        <dbReference type="EMBL" id="CCE80338.1"/>
    </source>
</evidence>
<dbReference type="GO" id="GO:0000032">
    <property type="term" value="P:cell wall mannoprotein biosynthetic process"/>
    <property type="evidence" value="ECO:0007669"/>
    <property type="project" value="TreeGrafter"/>
</dbReference>
<reference evidence="2" key="1">
    <citation type="submission" date="2011-10" db="EMBL/GenBank/DDBJ databases">
        <authorList>
            <person name="Genoscope - CEA"/>
        </authorList>
    </citation>
    <scope>NUCLEOTIDE SEQUENCE</scope>
</reference>
<dbReference type="GO" id="GO:0006487">
    <property type="term" value="P:protein N-linked glycosylation"/>
    <property type="evidence" value="ECO:0007669"/>
    <property type="project" value="TreeGrafter"/>
</dbReference>
<name>G8YJ43_PICSO</name>
<dbReference type="OrthoDB" id="204164at2759"/>
<dbReference type="STRING" id="559304.G8YJ43"/>
<dbReference type="InterPro" id="IPR052086">
    <property type="entry name" value="Mannan_Polymerase_Subunit"/>
</dbReference>
<organism evidence="2 4">
    <name type="scientific">Pichia sorbitophila (strain ATCC MYA-4447 / BCRC 22081 / CBS 7064 / NBRC 10061 / NRRL Y-12695)</name>
    <name type="common">Hybrid yeast</name>
    <dbReference type="NCBI Taxonomy" id="559304"/>
    <lineage>
        <taxon>Eukaryota</taxon>
        <taxon>Fungi</taxon>
        <taxon>Dikarya</taxon>
        <taxon>Ascomycota</taxon>
        <taxon>Saccharomycotina</taxon>
        <taxon>Pichiomycetes</taxon>
        <taxon>Debaryomycetaceae</taxon>
        <taxon>Millerozyma</taxon>
    </lineage>
</organism>
<protein>
    <submittedName>
        <fullName evidence="2">Piso0_003454 protein</fullName>
    </submittedName>
</protein>
<dbReference type="Gene3D" id="3.90.550.10">
    <property type="entry name" value="Spore Coat Polysaccharide Biosynthesis Protein SpsA, Chain A"/>
    <property type="match status" value="1"/>
</dbReference>